<dbReference type="EMBL" id="LAZR01058788">
    <property type="protein sequence ID" value="KKK69160.1"/>
    <property type="molecule type" value="Genomic_DNA"/>
</dbReference>
<organism evidence="1">
    <name type="scientific">marine sediment metagenome</name>
    <dbReference type="NCBI Taxonomy" id="412755"/>
    <lineage>
        <taxon>unclassified sequences</taxon>
        <taxon>metagenomes</taxon>
        <taxon>ecological metagenomes</taxon>
    </lineage>
</organism>
<name>A0A0F8Y6A9_9ZZZZ</name>
<accession>A0A0F8Y6A9</accession>
<gene>
    <name evidence="1" type="ORF">LCGC14_2936830</name>
</gene>
<dbReference type="AlphaFoldDB" id="A0A0F8Y6A9"/>
<proteinExistence type="predicted"/>
<comment type="caution">
    <text evidence="1">The sequence shown here is derived from an EMBL/GenBank/DDBJ whole genome shotgun (WGS) entry which is preliminary data.</text>
</comment>
<evidence type="ECO:0000313" key="1">
    <source>
        <dbReference type="EMBL" id="KKK69160.1"/>
    </source>
</evidence>
<reference evidence="1" key="1">
    <citation type="journal article" date="2015" name="Nature">
        <title>Complex archaea that bridge the gap between prokaryotes and eukaryotes.</title>
        <authorList>
            <person name="Spang A."/>
            <person name="Saw J.H."/>
            <person name="Jorgensen S.L."/>
            <person name="Zaremba-Niedzwiedzka K."/>
            <person name="Martijn J."/>
            <person name="Lind A.E."/>
            <person name="van Eijk R."/>
            <person name="Schleper C."/>
            <person name="Guy L."/>
            <person name="Ettema T.J."/>
        </authorList>
    </citation>
    <scope>NUCLEOTIDE SEQUENCE</scope>
</reference>
<feature type="non-terminal residue" evidence="1">
    <location>
        <position position="50"/>
    </location>
</feature>
<protein>
    <submittedName>
        <fullName evidence="1">Uncharacterized protein</fullName>
    </submittedName>
</protein>
<sequence>MDGGKAVDIYFNTSFLLNYLLKQQKGIWERPDGGRRIRIPVEFDEQVSGL</sequence>